<feature type="non-terminal residue" evidence="2">
    <location>
        <position position="185"/>
    </location>
</feature>
<reference evidence="2" key="1">
    <citation type="submission" date="2023-10" db="EMBL/GenBank/DDBJ databases">
        <authorList>
            <person name="Chen Y."/>
            <person name="Shah S."/>
            <person name="Dougan E. K."/>
            <person name="Thang M."/>
            <person name="Chan C."/>
        </authorList>
    </citation>
    <scope>NUCLEOTIDE SEQUENCE [LARGE SCALE GENOMIC DNA]</scope>
</reference>
<name>A0ABN9W0F2_9DINO</name>
<proteinExistence type="predicted"/>
<organism evidence="2 3">
    <name type="scientific">Prorocentrum cordatum</name>
    <dbReference type="NCBI Taxonomy" id="2364126"/>
    <lineage>
        <taxon>Eukaryota</taxon>
        <taxon>Sar</taxon>
        <taxon>Alveolata</taxon>
        <taxon>Dinophyceae</taxon>
        <taxon>Prorocentrales</taxon>
        <taxon>Prorocentraceae</taxon>
        <taxon>Prorocentrum</taxon>
    </lineage>
</organism>
<feature type="non-terminal residue" evidence="2">
    <location>
        <position position="1"/>
    </location>
</feature>
<evidence type="ECO:0000313" key="2">
    <source>
        <dbReference type="EMBL" id="CAK0877908.1"/>
    </source>
</evidence>
<feature type="region of interest" description="Disordered" evidence="1">
    <location>
        <begin position="155"/>
        <end position="185"/>
    </location>
</feature>
<gene>
    <name evidence="2" type="ORF">PCOR1329_LOCUS61817</name>
</gene>
<dbReference type="Proteomes" id="UP001189429">
    <property type="component" value="Unassembled WGS sequence"/>
</dbReference>
<evidence type="ECO:0000256" key="1">
    <source>
        <dbReference type="SAM" id="MobiDB-lite"/>
    </source>
</evidence>
<protein>
    <recommendedName>
        <fullName evidence="4">Beta-galactosidase</fullName>
    </recommendedName>
</protein>
<comment type="caution">
    <text evidence="2">The sequence shown here is derived from an EMBL/GenBank/DDBJ whole genome shotgun (WGS) entry which is preliminary data.</text>
</comment>
<sequence length="185" mass="19796">ARDGGLGARDQSLQHLRFLAYASRDGFQLPQAETHPGSIRLVRLRRAHRQAGACARRCHLEAHFSEQSGHRQSKQYIVTQAHHIPIALNAAASELVLHQPVLWEADGDELAPGSAPLLLPPFIPTTGADTVQPFYATCAPSAPPDGVWGRKAPNSSVVRGHPGTGGGDDDYLVTRAKPNGAGVLR</sequence>
<evidence type="ECO:0008006" key="4">
    <source>
        <dbReference type="Google" id="ProtNLM"/>
    </source>
</evidence>
<dbReference type="EMBL" id="CAUYUJ010017786">
    <property type="protein sequence ID" value="CAK0877908.1"/>
    <property type="molecule type" value="Genomic_DNA"/>
</dbReference>
<evidence type="ECO:0000313" key="3">
    <source>
        <dbReference type="Proteomes" id="UP001189429"/>
    </source>
</evidence>
<keyword evidence="3" id="KW-1185">Reference proteome</keyword>
<accession>A0ABN9W0F2</accession>